<dbReference type="KEGG" id="cnr:EB819_08095"/>
<accession>A0A1E5UFH0</accession>
<dbReference type="Proteomes" id="UP000095601">
    <property type="component" value="Unassembled WGS sequence"/>
</dbReference>
<gene>
    <name evidence="2" type="ORF">BHF72_1916</name>
</gene>
<dbReference type="InterPro" id="IPR034660">
    <property type="entry name" value="DinB/YfiT-like"/>
</dbReference>
<dbReference type="EMBL" id="MKGI01000029">
    <property type="protein sequence ID" value="OEL11649.1"/>
    <property type="molecule type" value="Genomic_DNA"/>
</dbReference>
<dbReference type="RefSeq" id="WP_069797813.1">
    <property type="nucleotide sequence ID" value="NZ_CP034157.1"/>
</dbReference>
<evidence type="ECO:0000313" key="2">
    <source>
        <dbReference type="EMBL" id="OEL11649.1"/>
    </source>
</evidence>
<reference evidence="2 3" key="1">
    <citation type="submission" date="2016-09" db="EMBL/GenBank/DDBJ databases">
        <authorList>
            <person name="Capua I."/>
            <person name="De Benedictis P."/>
            <person name="Joannis T."/>
            <person name="Lombin L.H."/>
            <person name="Cattoli G."/>
        </authorList>
    </citation>
    <scope>NUCLEOTIDE SEQUENCE [LARGE SCALE GENOMIC DNA]</scope>
    <source>
        <strain evidence="2 3">NRS-1</strain>
    </source>
</reference>
<feature type="domain" description="DinB-like" evidence="1">
    <location>
        <begin position="29"/>
        <end position="158"/>
    </location>
</feature>
<keyword evidence="3" id="KW-1185">Reference proteome</keyword>
<dbReference type="InterPro" id="IPR024775">
    <property type="entry name" value="DinB-like"/>
</dbReference>
<evidence type="ECO:0000259" key="1">
    <source>
        <dbReference type="Pfam" id="PF12867"/>
    </source>
</evidence>
<sequence length="168" mass="19520">MTEFQKYIQRYLDLIPSDNWLEEMINSGAETIQIFSGLDNEKSLFAYAEGKWTLKELLLHLIDTEKIFQYRALRFARKDQTELSGFDEDLFAANSFANDRTLVSLLEEFRIVRQTSIIFFENLQNAALTNTGKANGNKISVETIGRLIVGHNFHHLKIVEERYLPNLK</sequence>
<dbReference type="SUPFAM" id="SSF109854">
    <property type="entry name" value="DinB/YfiT-like putative metalloenzymes"/>
    <property type="match status" value="1"/>
</dbReference>
<dbReference type="Pfam" id="PF12867">
    <property type="entry name" value="DinB_2"/>
    <property type="match status" value="1"/>
</dbReference>
<dbReference type="Gene3D" id="1.20.120.450">
    <property type="entry name" value="dinb family like domain"/>
    <property type="match status" value="1"/>
</dbReference>
<dbReference type="OrthoDB" id="9793216at2"/>
<comment type="caution">
    <text evidence="2">The sequence shown here is derived from an EMBL/GenBank/DDBJ whole genome shotgun (WGS) entry which is preliminary data.</text>
</comment>
<organism evidence="2 3">
    <name type="scientific">Cloacibacterium normanense</name>
    <dbReference type="NCBI Taxonomy" id="237258"/>
    <lineage>
        <taxon>Bacteria</taxon>
        <taxon>Pseudomonadati</taxon>
        <taxon>Bacteroidota</taxon>
        <taxon>Flavobacteriia</taxon>
        <taxon>Flavobacteriales</taxon>
        <taxon>Weeksellaceae</taxon>
    </lineage>
</organism>
<dbReference type="STRING" id="237258.SAMN04489756_11848"/>
<proteinExistence type="predicted"/>
<protein>
    <submittedName>
        <fullName evidence="2">DinB superfamily protein</fullName>
    </submittedName>
</protein>
<evidence type="ECO:0000313" key="3">
    <source>
        <dbReference type="Proteomes" id="UP000095601"/>
    </source>
</evidence>
<dbReference type="PATRIC" id="fig|237258.4.peg.1871"/>
<name>A0A1E5UFH0_9FLAO</name>
<dbReference type="AlphaFoldDB" id="A0A1E5UFH0"/>